<dbReference type="PANTHER" id="PTHR33240:SF8">
    <property type="entry name" value="OS03G0439900 PROTEIN"/>
    <property type="match status" value="1"/>
</dbReference>
<dbReference type="PANTHER" id="PTHR33240">
    <property type="entry name" value="OS08G0508500 PROTEIN"/>
    <property type="match status" value="1"/>
</dbReference>
<dbReference type="Gene3D" id="2.40.70.10">
    <property type="entry name" value="Acid Proteases"/>
    <property type="match status" value="1"/>
</dbReference>
<accession>A0ABR0VUL3</accession>
<dbReference type="EMBL" id="JABTTQ020000781">
    <property type="protein sequence ID" value="KAK6137891.1"/>
    <property type="molecule type" value="Genomic_DNA"/>
</dbReference>
<name>A0ABR0VUL3_REHGL</name>
<gene>
    <name evidence="1" type="ORF">DH2020_028349</name>
</gene>
<proteinExistence type="predicted"/>
<protein>
    <recommendedName>
        <fullName evidence="3">Reverse transcriptase domain-containing protein</fullName>
    </recommendedName>
</protein>
<keyword evidence="2" id="KW-1185">Reference proteome</keyword>
<dbReference type="InterPro" id="IPR021109">
    <property type="entry name" value="Peptidase_aspartic_dom_sf"/>
</dbReference>
<evidence type="ECO:0000313" key="1">
    <source>
        <dbReference type="EMBL" id="KAK6137891.1"/>
    </source>
</evidence>
<dbReference type="CDD" id="cd00303">
    <property type="entry name" value="retropepsin_like"/>
    <property type="match status" value="1"/>
</dbReference>
<comment type="caution">
    <text evidence="1">The sequence shown here is derived from an EMBL/GenBank/DDBJ whole genome shotgun (WGS) entry which is preliminary data.</text>
</comment>
<evidence type="ECO:0000313" key="2">
    <source>
        <dbReference type="Proteomes" id="UP001318860"/>
    </source>
</evidence>
<organism evidence="1 2">
    <name type="scientific">Rehmannia glutinosa</name>
    <name type="common">Chinese foxglove</name>
    <dbReference type="NCBI Taxonomy" id="99300"/>
    <lineage>
        <taxon>Eukaryota</taxon>
        <taxon>Viridiplantae</taxon>
        <taxon>Streptophyta</taxon>
        <taxon>Embryophyta</taxon>
        <taxon>Tracheophyta</taxon>
        <taxon>Spermatophyta</taxon>
        <taxon>Magnoliopsida</taxon>
        <taxon>eudicotyledons</taxon>
        <taxon>Gunneridae</taxon>
        <taxon>Pentapetalae</taxon>
        <taxon>asterids</taxon>
        <taxon>lamiids</taxon>
        <taxon>Lamiales</taxon>
        <taxon>Orobanchaceae</taxon>
        <taxon>Rehmannieae</taxon>
        <taxon>Rehmannia</taxon>
    </lineage>
</organism>
<reference evidence="1 2" key="1">
    <citation type="journal article" date="2021" name="Comput. Struct. Biotechnol. J.">
        <title>De novo genome assembly of the potent medicinal plant Rehmannia glutinosa using nanopore technology.</title>
        <authorList>
            <person name="Ma L."/>
            <person name="Dong C."/>
            <person name="Song C."/>
            <person name="Wang X."/>
            <person name="Zheng X."/>
            <person name="Niu Y."/>
            <person name="Chen S."/>
            <person name="Feng W."/>
        </authorList>
    </citation>
    <scope>NUCLEOTIDE SEQUENCE [LARGE SCALE GENOMIC DNA]</scope>
    <source>
        <strain evidence="1">DH-2019</strain>
    </source>
</reference>
<sequence>MAIERTDMLRWPKKMKTTSGRRNMEKYCRFHKDHGHDTEDCIQLRDEIERLIQQGYLQNFVLKEERGQNQEEDNLPRRGVIHMIAGGPSGGDSQSARRKHARNLTHDSKRKLKVMCVQNSSPITFDGRDLAGVEAGQNDPMVITMDIGNFAVQKVLVDNGSSTDILFMHVLRKMELDVTASRPVDTPLMGFGGSEVVPLGTIDLPTSLGEAPCRKTIMIKYLVVEAPFAYNVIMGRPGLNQFQAVVSTYHLKMKFPTTGGVGEVRGDQKTARECYNVSLKKKKEGREVRTIKQITREEEVGE</sequence>
<evidence type="ECO:0008006" key="3">
    <source>
        <dbReference type="Google" id="ProtNLM"/>
    </source>
</evidence>
<dbReference type="Proteomes" id="UP001318860">
    <property type="component" value="Unassembled WGS sequence"/>
</dbReference>